<evidence type="ECO:0000313" key="1">
    <source>
        <dbReference type="EMBL" id="SBT65137.1"/>
    </source>
</evidence>
<dbReference type="EMBL" id="FLRH01000003">
    <property type="protein sequence ID" value="SBT65137.1"/>
    <property type="molecule type" value="Genomic_DNA"/>
</dbReference>
<organism evidence="1 2">
    <name type="scientific">Micromonospora sediminicola</name>
    <dbReference type="NCBI Taxonomy" id="946078"/>
    <lineage>
        <taxon>Bacteria</taxon>
        <taxon>Bacillati</taxon>
        <taxon>Actinomycetota</taxon>
        <taxon>Actinomycetes</taxon>
        <taxon>Micromonosporales</taxon>
        <taxon>Micromonosporaceae</taxon>
        <taxon>Micromonospora</taxon>
    </lineage>
</organism>
<reference evidence="2" key="1">
    <citation type="submission" date="2016-06" db="EMBL/GenBank/DDBJ databases">
        <authorList>
            <person name="Varghese N."/>
            <person name="Submissions Spin"/>
        </authorList>
    </citation>
    <scope>NUCLEOTIDE SEQUENCE [LARGE SCALE GENOMIC DNA]</scope>
    <source>
        <strain evidence="2">DSM 45794</strain>
    </source>
</reference>
<evidence type="ECO:0000313" key="2">
    <source>
        <dbReference type="Proteomes" id="UP000199558"/>
    </source>
</evidence>
<gene>
    <name evidence="1" type="ORF">GA0070622_2130</name>
</gene>
<accession>A0A1A9B8C5</accession>
<dbReference type="Proteomes" id="UP000199558">
    <property type="component" value="Unassembled WGS sequence"/>
</dbReference>
<keyword evidence="2" id="KW-1185">Reference proteome</keyword>
<name>A0A1A9B8C5_9ACTN</name>
<proteinExistence type="predicted"/>
<dbReference type="STRING" id="946078.GA0070622_2130"/>
<dbReference type="AlphaFoldDB" id="A0A1A9B8C5"/>
<protein>
    <submittedName>
        <fullName evidence="1">Uncharacterized protein</fullName>
    </submittedName>
</protein>
<sequence>MTDSESTPEYALGSVTDIVGCPAWCQGCGPNDPMHRGFLATVGQERTGWVSVQMLLDRFGRRDLVVKLDATRDGATQPVLLDRVRLDRLIYELTYVRLVMMTKGLHLEERDEHP</sequence>